<evidence type="ECO:0000313" key="4">
    <source>
        <dbReference type="Proteomes" id="UP000256970"/>
    </source>
</evidence>
<dbReference type="GO" id="GO:0016020">
    <property type="term" value="C:membrane"/>
    <property type="evidence" value="ECO:0007669"/>
    <property type="project" value="InterPro"/>
</dbReference>
<dbReference type="InterPro" id="IPR000436">
    <property type="entry name" value="Sushi_SCR_CCP_dom"/>
</dbReference>
<proteinExistence type="predicted"/>
<organism evidence="3 4">
    <name type="scientific">Tetradesmus obliquus</name>
    <name type="common">Green alga</name>
    <name type="synonym">Acutodesmus obliquus</name>
    <dbReference type="NCBI Taxonomy" id="3088"/>
    <lineage>
        <taxon>Eukaryota</taxon>
        <taxon>Viridiplantae</taxon>
        <taxon>Chlorophyta</taxon>
        <taxon>core chlorophytes</taxon>
        <taxon>Chlorophyceae</taxon>
        <taxon>CS clade</taxon>
        <taxon>Sphaeropleales</taxon>
        <taxon>Scenedesmaceae</taxon>
        <taxon>Tetradesmus</taxon>
    </lineage>
</organism>
<dbReference type="EMBL" id="FNXT01000261">
    <property type="protein sequence ID" value="SZX62718.1"/>
    <property type="molecule type" value="Genomic_DNA"/>
</dbReference>
<keyword evidence="1" id="KW-1015">Disulfide bond</keyword>
<dbReference type="SUPFAM" id="SSF57535">
    <property type="entry name" value="Complement control module/SCR domain"/>
    <property type="match status" value="1"/>
</dbReference>
<dbReference type="SMART" id="SM00032">
    <property type="entry name" value="CCP"/>
    <property type="match status" value="4"/>
</dbReference>
<dbReference type="AlphaFoldDB" id="A0A383VAY0"/>
<evidence type="ECO:0000313" key="3">
    <source>
        <dbReference type="EMBL" id="SZX62718.1"/>
    </source>
</evidence>
<evidence type="ECO:0000256" key="1">
    <source>
        <dbReference type="ARBA" id="ARBA00023157"/>
    </source>
</evidence>
<sequence>MAWPCTSEPSKFSPPLPPNSAWSCTGSTEGSTCAAGCNPGYTAAGSTSWISTCTSGIWNQPAADMLENPLICMPAPCSKTDPTDENSLVVLPSLATWVCTGKAHGDVCTATCSGGYHKHSGTSWQSTCTAGHWPAPAVSTSGDTPLVCDPHGCTGTPVDTAPDMPALSSWICPSLIHGSKCRANCNSGTTTAAGTSWVSTCNLGSWGQPEIDTGGTAKLLCQPSCYGSPSSTNMPADAVFLCSSFEHGAKCKAYCNAQFTADVSTSWVSTCVAGSWGAVVPDTGDNKLNCLASCNGNPSPDPRFGVFSCLLSKLQVDITLTETVTATAPGKRAAARGIVRPAGTGTLDKLRALILSSGLAQAMPTVMKDLQQAGIEYAEPETTASLSSAVVKEGDRPPAGGGGVQCLAGQMAYAPTGPCYRCPPWQYNPVAGGNCSNCTIPNTEPNLSLTACDCLPGFNEAKTAAGVLEKCVLASLNARLAQITMHTELRVY</sequence>
<dbReference type="CDD" id="cd00033">
    <property type="entry name" value="CCP"/>
    <property type="match status" value="1"/>
</dbReference>
<keyword evidence="4" id="KW-1185">Reference proteome</keyword>
<accession>A0A383VAY0</accession>
<name>A0A383VAY0_TETOB</name>
<dbReference type="InterPro" id="IPR001190">
    <property type="entry name" value="SRCR"/>
</dbReference>
<protein>
    <recommendedName>
        <fullName evidence="2">SRCR domain-containing protein</fullName>
    </recommendedName>
</protein>
<gene>
    <name evidence="3" type="ORF">BQ4739_LOCUS3306</name>
</gene>
<feature type="domain" description="SRCR" evidence="2">
    <location>
        <begin position="100"/>
        <end position="222"/>
    </location>
</feature>
<dbReference type="Gene3D" id="2.10.70.10">
    <property type="entry name" value="Complement Module, domain 1"/>
    <property type="match status" value="1"/>
</dbReference>
<dbReference type="PROSITE" id="PS50287">
    <property type="entry name" value="SRCR_2"/>
    <property type="match status" value="1"/>
</dbReference>
<reference evidence="3 4" key="1">
    <citation type="submission" date="2016-10" db="EMBL/GenBank/DDBJ databases">
        <authorList>
            <person name="Cai Z."/>
        </authorList>
    </citation>
    <scope>NUCLEOTIDE SEQUENCE [LARGE SCALE GENOMIC DNA]</scope>
</reference>
<dbReference type="Proteomes" id="UP000256970">
    <property type="component" value="Unassembled WGS sequence"/>
</dbReference>
<evidence type="ECO:0000259" key="2">
    <source>
        <dbReference type="PROSITE" id="PS50287"/>
    </source>
</evidence>
<dbReference type="InterPro" id="IPR035976">
    <property type="entry name" value="Sushi/SCR/CCP_sf"/>
</dbReference>